<keyword evidence="3" id="KW-1185">Reference proteome</keyword>
<dbReference type="Proteomes" id="UP000050509">
    <property type="component" value="Unassembled WGS sequence"/>
</dbReference>
<dbReference type="GO" id="GO:0005524">
    <property type="term" value="F:ATP binding"/>
    <property type="evidence" value="ECO:0007669"/>
    <property type="project" value="UniProtKB-KW"/>
</dbReference>
<dbReference type="Gene3D" id="3.40.50.300">
    <property type="entry name" value="P-loop containing nucleotide triphosphate hydrolases"/>
    <property type="match status" value="1"/>
</dbReference>
<protein>
    <submittedName>
        <fullName evidence="2">Multidrug ABC transporter ATP-binding protein</fullName>
    </submittedName>
</protein>
<dbReference type="PROSITE" id="PS00211">
    <property type="entry name" value="ABC_TRANSPORTER_1"/>
    <property type="match status" value="1"/>
</dbReference>
<dbReference type="CDD" id="cd03230">
    <property type="entry name" value="ABC_DR_subfamily_A"/>
    <property type="match status" value="1"/>
</dbReference>
<gene>
    <name evidence="2" type="ORF">SE17_31375</name>
</gene>
<keyword evidence="2" id="KW-0067">ATP-binding</keyword>
<dbReference type="GO" id="GO:0016887">
    <property type="term" value="F:ATP hydrolysis activity"/>
    <property type="evidence" value="ECO:0007669"/>
    <property type="project" value="InterPro"/>
</dbReference>
<dbReference type="EMBL" id="LJCR01001832">
    <property type="protein sequence ID" value="KPV49658.1"/>
    <property type="molecule type" value="Genomic_DNA"/>
</dbReference>
<dbReference type="InterPro" id="IPR027417">
    <property type="entry name" value="P-loop_NTPase"/>
</dbReference>
<evidence type="ECO:0000313" key="2">
    <source>
        <dbReference type="EMBL" id="KPV49658.1"/>
    </source>
</evidence>
<accession>A0A0P9H712</accession>
<dbReference type="InterPro" id="IPR003439">
    <property type="entry name" value="ABC_transporter-like_ATP-bd"/>
</dbReference>
<evidence type="ECO:0000259" key="1">
    <source>
        <dbReference type="PROSITE" id="PS50893"/>
    </source>
</evidence>
<dbReference type="Pfam" id="PF00005">
    <property type="entry name" value="ABC_tran"/>
    <property type="match status" value="1"/>
</dbReference>
<dbReference type="PROSITE" id="PS50893">
    <property type="entry name" value="ABC_TRANSPORTER_2"/>
    <property type="match status" value="1"/>
</dbReference>
<dbReference type="AlphaFoldDB" id="A0A0P9H712"/>
<organism evidence="2 3">
    <name type="scientific">Kouleothrix aurantiaca</name>
    <dbReference type="NCBI Taxonomy" id="186479"/>
    <lineage>
        <taxon>Bacteria</taxon>
        <taxon>Bacillati</taxon>
        <taxon>Chloroflexota</taxon>
        <taxon>Chloroflexia</taxon>
        <taxon>Chloroflexales</taxon>
        <taxon>Roseiflexineae</taxon>
        <taxon>Roseiflexaceae</taxon>
        <taxon>Kouleothrix</taxon>
    </lineage>
</organism>
<comment type="caution">
    <text evidence="2">The sequence shown here is derived from an EMBL/GenBank/DDBJ whole genome shotgun (WGS) entry which is preliminary data.</text>
</comment>
<reference evidence="2 3" key="1">
    <citation type="submission" date="2015-09" db="EMBL/GenBank/DDBJ databases">
        <title>Draft genome sequence of Kouleothrix aurantiaca JCM 19913.</title>
        <authorList>
            <person name="Hemp J."/>
        </authorList>
    </citation>
    <scope>NUCLEOTIDE SEQUENCE [LARGE SCALE GENOMIC DNA]</scope>
    <source>
        <strain evidence="2 3">COM-B</strain>
    </source>
</reference>
<dbReference type="InterPro" id="IPR017871">
    <property type="entry name" value="ABC_transporter-like_CS"/>
</dbReference>
<name>A0A0P9H712_9CHLR</name>
<evidence type="ECO:0000313" key="3">
    <source>
        <dbReference type="Proteomes" id="UP000050509"/>
    </source>
</evidence>
<proteinExistence type="predicted"/>
<dbReference type="SUPFAM" id="SSF52540">
    <property type="entry name" value="P-loop containing nucleoside triphosphate hydrolases"/>
    <property type="match status" value="1"/>
</dbReference>
<sequence>MQDSVAIETIDLSRSFGAVHAVAGLNLQVPAGRIYGLVGPDGAGKTTTLRMLCGVLRPDAGQATVMGIDVARDPERVRRRLGYMPQRFSLYGDLTVRENMRFFADAYGVPRANQAALIERLLGFSQLGPFQSRRADALSGGMKQKLALACTLIHKPAVLLLDEPTTG</sequence>
<dbReference type="PANTHER" id="PTHR43038:SF3">
    <property type="entry name" value="ABC TRANSPORTER G FAMILY MEMBER 20 ISOFORM X1"/>
    <property type="match status" value="1"/>
</dbReference>
<feature type="domain" description="ABC transporter" evidence="1">
    <location>
        <begin position="7"/>
        <end position="167"/>
    </location>
</feature>
<dbReference type="PANTHER" id="PTHR43038">
    <property type="entry name" value="ATP-BINDING CASSETTE, SUB-FAMILY H, MEMBER 1"/>
    <property type="match status" value="1"/>
</dbReference>
<feature type="non-terminal residue" evidence="2">
    <location>
        <position position="167"/>
    </location>
</feature>
<keyword evidence="2" id="KW-0547">Nucleotide-binding</keyword>